<evidence type="ECO:0000256" key="1">
    <source>
        <dbReference type="SAM" id="MobiDB-lite"/>
    </source>
</evidence>
<evidence type="ECO:0000313" key="3">
    <source>
        <dbReference type="EMBL" id="AYO56131.1"/>
    </source>
</evidence>
<feature type="chain" id="PRO_5018163249" evidence="2">
    <location>
        <begin position="22"/>
        <end position="68"/>
    </location>
</feature>
<dbReference type="AlphaFoldDB" id="A0A3G2T7Q8"/>
<feature type="compositionally biased region" description="Low complexity" evidence="1">
    <location>
        <begin position="25"/>
        <end position="40"/>
    </location>
</feature>
<gene>
    <name evidence="3" type="ORF">CDG68_21915</name>
</gene>
<feature type="signal peptide" evidence="2">
    <location>
        <begin position="1"/>
        <end position="21"/>
    </location>
</feature>
<keyword evidence="2" id="KW-0732">Signal</keyword>
<name>A0A3G2T7Q8_9GAMM</name>
<sequence length="68" mass="7571">MQLKKIILGLILSISYVHVWADDTTTSDSQNTETQTTTTTKPAVILPQDEDEIDAAPDDHEFEVTPNK</sequence>
<protein>
    <submittedName>
        <fullName evidence="3">Uncharacterized protein</fullName>
    </submittedName>
</protein>
<dbReference type="Proteomes" id="UP000279962">
    <property type="component" value="Chromosome"/>
</dbReference>
<evidence type="ECO:0000313" key="4">
    <source>
        <dbReference type="Proteomes" id="UP000279962"/>
    </source>
</evidence>
<evidence type="ECO:0000256" key="2">
    <source>
        <dbReference type="SAM" id="SignalP"/>
    </source>
</evidence>
<reference evidence="3 4" key="1">
    <citation type="submission" date="2018-10" db="EMBL/GenBank/DDBJ databases">
        <title>The complete genome of Acinetobacter wuhouensis strain WCHAW010062.</title>
        <authorList>
            <person name="Hu Y."/>
            <person name="Long H."/>
            <person name="Feng Y."/>
            <person name="Zong Z."/>
        </authorList>
    </citation>
    <scope>NUCLEOTIDE SEQUENCE [LARGE SCALE GENOMIC DNA]</scope>
    <source>
        <strain evidence="3 4">WCHAW010062</strain>
    </source>
</reference>
<dbReference type="RefSeq" id="WP_087553358.1">
    <property type="nucleotide sequence ID" value="NZ_CP033133.1"/>
</dbReference>
<feature type="region of interest" description="Disordered" evidence="1">
    <location>
        <begin position="25"/>
        <end position="68"/>
    </location>
</feature>
<dbReference type="EMBL" id="CP033133">
    <property type="protein sequence ID" value="AYO56131.1"/>
    <property type="molecule type" value="Genomic_DNA"/>
</dbReference>
<proteinExistence type="predicted"/>
<feature type="compositionally biased region" description="Basic and acidic residues" evidence="1">
    <location>
        <begin position="57"/>
        <end position="68"/>
    </location>
</feature>
<organism evidence="3 4">
    <name type="scientific">Acinetobacter wuhouensis</name>
    <dbReference type="NCBI Taxonomy" id="1879050"/>
    <lineage>
        <taxon>Bacteria</taxon>
        <taxon>Pseudomonadati</taxon>
        <taxon>Pseudomonadota</taxon>
        <taxon>Gammaproteobacteria</taxon>
        <taxon>Moraxellales</taxon>
        <taxon>Moraxellaceae</taxon>
        <taxon>Acinetobacter</taxon>
    </lineage>
</organism>
<accession>A0A3G2T7Q8</accession>